<evidence type="ECO:0000256" key="4">
    <source>
        <dbReference type="ARBA" id="ARBA00022840"/>
    </source>
</evidence>
<dbReference type="InterPro" id="IPR050683">
    <property type="entry name" value="Bact_Polysacc_Export_ATP-bd"/>
</dbReference>
<evidence type="ECO:0000259" key="5">
    <source>
        <dbReference type="PROSITE" id="PS50893"/>
    </source>
</evidence>
<dbReference type="GO" id="GO:0005524">
    <property type="term" value="F:ATP binding"/>
    <property type="evidence" value="ECO:0007669"/>
    <property type="project" value="UniProtKB-KW"/>
</dbReference>
<reference evidence="6 7" key="1">
    <citation type="submission" date="2021-04" db="EMBL/GenBank/DDBJ databases">
        <title>Complete genome sequencing of Allochromatium tepidum strain NZ.</title>
        <authorList>
            <person name="Tsukatani Y."/>
            <person name="Mori H."/>
        </authorList>
    </citation>
    <scope>NUCLEOTIDE SEQUENCE [LARGE SCALE GENOMIC DNA]</scope>
    <source>
        <strain evidence="6 7">NZ</strain>
    </source>
</reference>
<comment type="similarity">
    <text evidence="1">Belongs to the ABC transporter superfamily.</text>
</comment>
<evidence type="ECO:0000256" key="2">
    <source>
        <dbReference type="ARBA" id="ARBA00022448"/>
    </source>
</evidence>
<dbReference type="EMBL" id="AP024563">
    <property type="protein sequence ID" value="BCU07998.1"/>
    <property type="molecule type" value="Genomic_DNA"/>
</dbReference>
<dbReference type="SUPFAM" id="SSF52540">
    <property type="entry name" value="P-loop containing nucleoside triphosphate hydrolases"/>
    <property type="match status" value="1"/>
</dbReference>
<dbReference type="InterPro" id="IPR029439">
    <property type="entry name" value="Wzt_C"/>
</dbReference>
<keyword evidence="4 6" id="KW-0067">ATP-binding</keyword>
<dbReference type="InterPro" id="IPR003593">
    <property type="entry name" value="AAA+_ATPase"/>
</dbReference>
<dbReference type="InterPro" id="IPR003439">
    <property type="entry name" value="ABC_transporter-like_ATP-bd"/>
</dbReference>
<dbReference type="Pfam" id="PF00005">
    <property type="entry name" value="ABC_tran"/>
    <property type="match status" value="1"/>
</dbReference>
<organism evidence="6 7">
    <name type="scientific">Allochromatium tepidum</name>
    <dbReference type="NCBI Taxonomy" id="553982"/>
    <lineage>
        <taxon>Bacteria</taxon>
        <taxon>Pseudomonadati</taxon>
        <taxon>Pseudomonadota</taxon>
        <taxon>Gammaproteobacteria</taxon>
        <taxon>Chromatiales</taxon>
        <taxon>Chromatiaceae</taxon>
        <taxon>Allochromatium</taxon>
    </lineage>
</organism>
<evidence type="ECO:0000313" key="6">
    <source>
        <dbReference type="EMBL" id="BCU07998.1"/>
    </source>
</evidence>
<accession>A0ABM7QQL9</accession>
<dbReference type="PROSITE" id="PS50893">
    <property type="entry name" value="ABC_TRANSPORTER_2"/>
    <property type="match status" value="1"/>
</dbReference>
<dbReference type="Gene3D" id="2.70.50.60">
    <property type="entry name" value="abc- transporter (atp binding component) like domain"/>
    <property type="match status" value="1"/>
</dbReference>
<name>A0ABM7QQL9_9GAMM</name>
<keyword evidence="7" id="KW-1185">Reference proteome</keyword>
<dbReference type="RefSeq" id="WP_213379040.1">
    <property type="nucleotide sequence ID" value="NZ_AP024563.1"/>
</dbReference>
<dbReference type="InterPro" id="IPR027417">
    <property type="entry name" value="P-loop_NTPase"/>
</dbReference>
<dbReference type="PANTHER" id="PTHR46743">
    <property type="entry name" value="TEICHOIC ACIDS EXPORT ATP-BINDING PROTEIN TAGH"/>
    <property type="match status" value="1"/>
</dbReference>
<proteinExistence type="inferred from homology"/>
<protein>
    <submittedName>
        <fullName evidence="6">Sugar ABC transporter ATP-binding protein</fullName>
    </submittedName>
</protein>
<dbReference type="CDD" id="cd03220">
    <property type="entry name" value="ABC_KpsT_Wzt"/>
    <property type="match status" value="1"/>
</dbReference>
<dbReference type="Proteomes" id="UP000680679">
    <property type="component" value="Chromosome"/>
</dbReference>
<dbReference type="CDD" id="cd10147">
    <property type="entry name" value="Wzt_C-like"/>
    <property type="match status" value="1"/>
</dbReference>
<dbReference type="SMART" id="SM00382">
    <property type="entry name" value="AAA"/>
    <property type="match status" value="1"/>
</dbReference>
<gene>
    <name evidence="6" type="ORF">Atep_26750</name>
</gene>
<dbReference type="Gene3D" id="3.40.50.300">
    <property type="entry name" value="P-loop containing nucleotide triphosphate hydrolases"/>
    <property type="match status" value="1"/>
</dbReference>
<sequence length="446" mass="48456">MPEDRHGPALELQGLGKFYSLYARPQDRLRQSLAGGLNTVANRARARLGHPPRPAPCHHQPFWALRGVDLSVARGETLGIVGRNGSGKSTLLQLVAGTLKPSEGHIRTHGRIAALLELGSGFNPEFTGRENVYLNAAILGLQRPQIQARFAEIEAFAGIGEFIDQPVKNYSSGMVVRLAFAVSVCVDPDILIVDEALAVGDAAFQFKCLQRIRELSERGTTLLFVSHDMGMVKTFCHRALYLEQGRVKAIGDPEAIATQYFQDIRTRQRAELAADAPPVTTRPALGAGDKAAAFGDGRAEILSARLSDTGAARGLCEVGGTLELTLDYRRADADAAADGTTPDPDTYLAVVIQNTRLLELCGQRFRLPPGPHGTARVRWTNRLAPGEYFVTLRLERRVGQDVYLPLVAQIAALSFTSTWDERAFLGIMDPDMRLATDAHHCTAGDS</sequence>
<evidence type="ECO:0000256" key="1">
    <source>
        <dbReference type="ARBA" id="ARBA00005417"/>
    </source>
</evidence>
<dbReference type="InterPro" id="IPR015860">
    <property type="entry name" value="ABC_transpr_TagH-like"/>
</dbReference>
<feature type="domain" description="ABC transporter" evidence="5">
    <location>
        <begin position="46"/>
        <end position="269"/>
    </location>
</feature>
<evidence type="ECO:0000313" key="7">
    <source>
        <dbReference type="Proteomes" id="UP000680679"/>
    </source>
</evidence>
<keyword evidence="3" id="KW-0547">Nucleotide-binding</keyword>
<dbReference type="PANTHER" id="PTHR46743:SF2">
    <property type="entry name" value="TEICHOIC ACIDS EXPORT ATP-BINDING PROTEIN TAGH"/>
    <property type="match status" value="1"/>
</dbReference>
<keyword evidence="2" id="KW-0813">Transport</keyword>
<evidence type="ECO:0000256" key="3">
    <source>
        <dbReference type="ARBA" id="ARBA00022741"/>
    </source>
</evidence>